<evidence type="ECO:0000313" key="2">
    <source>
        <dbReference type="Proteomes" id="UP000320496"/>
    </source>
</evidence>
<dbReference type="KEGG" id="mri:Mal4_07890"/>
<sequence length="87" mass="9401">MSVRVEFLGIPRERAGVGSVTVEAKTLGDAIEQLRQMLPEFAADCLQDGELRRGYLASINGIMFTTEARMPLRSGDTLMILSADVGG</sequence>
<dbReference type="SUPFAM" id="SSF54285">
    <property type="entry name" value="MoaD/ThiS"/>
    <property type="match status" value="1"/>
</dbReference>
<organism evidence="1 2">
    <name type="scientific">Maioricimonas rarisocia</name>
    <dbReference type="NCBI Taxonomy" id="2528026"/>
    <lineage>
        <taxon>Bacteria</taxon>
        <taxon>Pseudomonadati</taxon>
        <taxon>Planctomycetota</taxon>
        <taxon>Planctomycetia</taxon>
        <taxon>Planctomycetales</taxon>
        <taxon>Planctomycetaceae</taxon>
        <taxon>Maioricimonas</taxon>
    </lineage>
</organism>
<dbReference type="RefSeq" id="WP_145367155.1">
    <property type="nucleotide sequence ID" value="NZ_CP036275.1"/>
</dbReference>
<dbReference type="InterPro" id="IPR016155">
    <property type="entry name" value="Mopterin_synth/thiamin_S_b"/>
</dbReference>
<dbReference type="AlphaFoldDB" id="A0A517Z1Z6"/>
<keyword evidence="2" id="KW-1185">Reference proteome</keyword>
<reference evidence="1 2" key="1">
    <citation type="submission" date="2019-02" db="EMBL/GenBank/DDBJ databases">
        <title>Deep-cultivation of Planctomycetes and their phenomic and genomic characterization uncovers novel biology.</title>
        <authorList>
            <person name="Wiegand S."/>
            <person name="Jogler M."/>
            <person name="Boedeker C."/>
            <person name="Pinto D."/>
            <person name="Vollmers J."/>
            <person name="Rivas-Marin E."/>
            <person name="Kohn T."/>
            <person name="Peeters S.H."/>
            <person name="Heuer A."/>
            <person name="Rast P."/>
            <person name="Oberbeckmann S."/>
            <person name="Bunk B."/>
            <person name="Jeske O."/>
            <person name="Meyerdierks A."/>
            <person name="Storesund J.E."/>
            <person name="Kallscheuer N."/>
            <person name="Luecker S."/>
            <person name="Lage O.M."/>
            <person name="Pohl T."/>
            <person name="Merkel B.J."/>
            <person name="Hornburger P."/>
            <person name="Mueller R.-W."/>
            <person name="Bruemmer F."/>
            <person name="Labrenz M."/>
            <person name="Spormann A.M."/>
            <person name="Op den Camp H."/>
            <person name="Overmann J."/>
            <person name="Amann R."/>
            <person name="Jetten M.S.M."/>
            <person name="Mascher T."/>
            <person name="Medema M.H."/>
            <person name="Devos D.P."/>
            <person name="Kaster A.-K."/>
            <person name="Ovreas L."/>
            <person name="Rohde M."/>
            <person name="Galperin M.Y."/>
            <person name="Jogler C."/>
        </authorList>
    </citation>
    <scope>NUCLEOTIDE SEQUENCE [LARGE SCALE GENOMIC DNA]</scope>
    <source>
        <strain evidence="1 2">Mal4</strain>
    </source>
</reference>
<dbReference type="OrthoDB" id="287342at2"/>
<evidence type="ECO:0000313" key="1">
    <source>
        <dbReference type="EMBL" id="QDU36503.1"/>
    </source>
</evidence>
<protein>
    <recommendedName>
        <fullName evidence="3">ThiS family protein</fullName>
    </recommendedName>
</protein>
<dbReference type="InterPro" id="IPR012675">
    <property type="entry name" value="Beta-grasp_dom_sf"/>
</dbReference>
<evidence type="ECO:0008006" key="3">
    <source>
        <dbReference type="Google" id="ProtNLM"/>
    </source>
</evidence>
<dbReference type="Proteomes" id="UP000320496">
    <property type="component" value="Chromosome"/>
</dbReference>
<proteinExistence type="predicted"/>
<dbReference type="CDD" id="cd17040">
    <property type="entry name" value="Ubl_MoaD_like"/>
    <property type="match status" value="1"/>
</dbReference>
<name>A0A517Z1Z6_9PLAN</name>
<gene>
    <name evidence="1" type="ORF">Mal4_07890</name>
</gene>
<dbReference type="EMBL" id="CP036275">
    <property type="protein sequence ID" value="QDU36503.1"/>
    <property type="molecule type" value="Genomic_DNA"/>
</dbReference>
<accession>A0A517Z1Z6</accession>
<dbReference type="Gene3D" id="3.10.20.30">
    <property type="match status" value="1"/>
</dbReference>